<evidence type="ECO:0000313" key="5">
    <source>
        <dbReference type="Proteomes" id="UP001165413"/>
    </source>
</evidence>
<dbReference type="AlphaFoldDB" id="A0AA42BMP6"/>
<dbReference type="Gene3D" id="1.25.40.10">
    <property type="entry name" value="Tetratricopeptide repeat domain"/>
    <property type="match status" value="2"/>
</dbReference>
<dbReference type="InterPro" id="IPR011990">
    <property type="entry name" value="TPR-like_helical_dom_sf"/>
</dbReference>
<organism evidence="4 5">
    <name type="scientific">Opacimonas viscosa</name>
    <dbReference type="NCBI Taxonomy" id="2961944"/>
    <lineage>
        <taxon>Bacteria</taxon>
        <taxon>Pseudomonadati</taxon>
        <taxon>Pseudomonadota</taxon>
        <taxon>Gammaproteobacteria</taxon>
        <taxon>Alteromonadales</taxon>
        <taxon>Alteromonadaceae</taxon>
        <taxon>Opacimonas</taxon>
    </lineage>
</organism>
<accession>A0AA42BMP6</accession>
<gene>
    <name evidence="4" type="ORF">NLF92_07845</name>
</gene>
<feature type="chain" id="PRO_5041340105" description="Tetratricopeptide repeat protein" evidence="3">
    <location>
        <begin position="34"/>
        <end position="341"/>
    </location>
</feature>
<evidence type="ECO:0000256" key="1">
    <source>
        <dbReference type="ARBA" id="ARBA00022737"/>
    </source>
</evidence>
<keyword evidence="3" id="KW-0732">Signal</keyword>
<keyword evidence="1" id="KW-0677">Repeat</keyword>
<dbReference type="SUPFAM" id="SSF48452">
    <property type="entry name" value="TPR-like"/>
    <property type="match status" value="2"/>
</dbReference>
<evidence type="ECO:0008006" key="6">
    <source>
        <dbReference type="Google" id="ProtNLM"/>
    </source>
</evidence>
<sequence>MPTVLKAKIASKIRFIAKSILCLLFLFTAGVTANTNTNEAVFTAVEQHLDKGETKQAMQLLQSIEHDAEANIQLALLVRADDLDDAEDYINKAVQLEPDNANAFFIRGLIMGQQASQSIFSAMSYAKKSLESFEKAVALEPKNAEYRIGLFTFYIEALPIAGGDDDKALEQVAVLESLDPKRALIAKLQLATKQEDSARIDRLIQEGQTVYPEDVDILFNAAMIKQNQKDYTAALSIFQDLAKISLTPENQDTLLSAKYQFAKTTILANREYAQGLQAIEFYLEQTTLPDSAEFVQWAKFRKANILEGLGQNSEAKLIYTKLSKSDIKRLKKEAKKALKRV</sequence>
<reference evidence="4" key="1">
    <citation type="submission" date="2022-07" db="EMBL/GenBank/DDBJ databases">
        <title>Characterization of the Novel Bacterium Alteromonas immobilis LMIT006 and Alteromonas gregis LMIT007.</title>
        <authorList>
            <person name="Lin X."/>
        </authorList>
    </citation>
    <scope>NUCLEOTIDE SEQUENCE</scope>
    <source>
        <strain evidence="4">LMIT007</strain>
    </source>
</reference>
<protein>
    <recommendedName>
        <fullName evidence="6">Tetratricopeptide repeat protein</fullName>
    </recommendedName>
</protein>
<evidence type="ECO:0000256" key="2">
    <source>
        <dbReference type="ARBA" id="ARBA00022803"/>
    </source>
</evidence>
<dbReference type="EMBL" id="JANATA010000012">
    <property type="protein sequence ID" value="MCP3428857.1"/>
    <property type="molecule type" value="Genomic_DNA"/>
</dbReference>
<dbReference type="PANTHER" id="PTHR44227">
    <property type="match status" value="1"/>
</dbReference>
<name>A0AA42BMP6_9ALTE</name>
<dbReference type="Proteomes" id="UP001165413">
    <property type="component" value="Unassembled WGS sequence"/>
</dbReference>
<evidence type="ECO:0000313" key="4">
    <source>
        <dbReference type="EMBL" id="MCP3428857.1"/>
    </source>
</evidence>
<keyword evidence="2" id="KW-0802">TPR repeat</keyword>
<dbReference type="InterPro" id="IPR052346">
    <property type="entry name" value="O-mannosyl-transferase_TMTC"/>
</dbReference>
<comment type="caution">
    <text evidence="4">The sequence shown here is derived from an EMBL/GenBank/DDBJ whole genome shotgun (WGS) entry which is preliminary data.</text>
</comment>
<proteinExistence type="predicted"/>
<feature type="signal peptide" evidence="3">
    <location>
        <begin position="1"/>
        <end position="33"/>
    </location>
</feature>
<dbReference type="PANTHER" id="PTHR44227:SF3">
    <property type="entry name" value="PROTEIN O-MANNOSYL-TRANSFERASE TMTC4"/>
    <property type="match status" value="1"/>
</dbReference>
<keyword evidence="5" id="KW-1185">Reference proteome</keyword>
<dbReference type="RefSeq" id="WP_254100536.1">
    <property type="nucleotide sequence ID" value="NZ_JANATA010000012.1"/>
</dbReference>
<evidence type="ECO:0000256" key="3">
    <source>
        <dbReference type="SAM" id="SignalP"/>
    </source>
</evidence>